<organism evidence="1 2">
    <name type="scientific">Phaseolus angularis</name>
    <name type="common">Azuki bean</name>
    <name type="synonym">Vigna angularis</name>
    <dbReference type="NCBI Taxonomy" id="3914"/>
    <lineage>
        <taxon>Eukaryota</taxon>
        <taxon>Viridiplantae</taxon>
        <taxon>Streptophyta</taxon>
        <taxon>Embryophyta</taxon>
        <taxon>Tracheophyta</taxon>
        <taxon>Spermatophyta</taxon>
        <taxon>Magnoliopsida</taxon>
        <taxon>eudicotyledons</taxon>
        <taxon>Gunneridae</taxon>
        <taxon>Pentapetalae</taxon>
        <taxon>rosids</taxon>
        <taxon>fabids</taxon>
        <taxon>Fabales</taxon>
        <taxon>Fabaceae</taxon>
        <taxon>Papilionoideae</taxon>
        <taxon>50 kb inversion clade</taxon>
        <taxon>NPAAA clade</taxon>
        <taxon>indigoferoid/millettioid clade</taxon>
        <taxon>Phaseoleae</taxon>
        <taxon>Vigna</taxon>
    </lineage>
</organism>
<evidence type="ECO:0000313" key="2">
    <source>
        <dbReference type="Proteomes" id="UP000743370"/>
    </source>
</evidence>
<dbReference type="AlphaFoldDB" id="A0A8T0JUI7"/>
<proteinExistence type="predicted"/>
<name>A0A8T0JUI7_PHAAN</name>
<dbReference type="Proteomes" id="UP000743370">
    <property type="component" value="Unassembled WGS sequence"/>
</dbReference>
<evidence type="ECO:0000313" key="1">
    <source>
        <dbReference type="EMBL" id="KAG2384298.1"/>
    </source>
</evidence>
<sequence length="163" mass="18730">MENARRLKKCSCCARVGADRERENTEEQLLSDDARICWCVMEITSTRWTDEKEWKVKSEAKDENEVLLVIIVDQEATIVELEKMVEKLQMFVAQKRQGAAHVGNSHSNKDYDMVVDDFGTSNSHEDYELVVSSVLVSNSKKEIEMEGDDFQKSNSEKNFESIL</sequence>
<comment type="caution">
    <text evidence="1">The sequence shown here is derived from an EMBL/GenBank/DDBJ whole genome shotgun (WGS) entry which is preliminary data.</text>
</comment>
<reference evidence="1 2" key="1">
    <citation type="submission" date="2020-05" db="EMBL/GenBank/DDBJ databases">
        <title>Vigna angularis (adzuki bean) Var. LongXiaoDou No. 4 denovo assembly.</title>
        <authorList>
            <person name="Xiang H."/>
        </authorList>
    </citation>
    <scope>NUCLEOTIDE SEQUENCE [LARGE SCALE GENOMIC DNA]</scope>
    <source>
        <tissue evidence="1">Leaf</tissue>
    </source>
</reference>
<accession>A0A8T0JUI7</accession>
<gene>
    <name evidence="1" type="ORF">HKW66_Vig0149380</name>
</gene>
<dbReference type="EMBL" id="JABFOF010000008">
    <property type="protein sequence ID" value="KAG2384298.1"/>
    <property type="molecule type" value="Genomic_DNA"/>
</dbReference>
<protein>
    <submittedName>
        <fullName evidence="1">Uncharacterized protein</fullName>
    </submittedName>
</protein>